<keyword evidence="1" id="KW-0472">Membrane</keyword>
<proteinExistence type="predicted"/>
<reference evidence="2 3" key="1">
    <citation type="submission" date="2016-11" db="EMBL/GenBank/DDBJ databases">
        <authorList>
            <person name="Jaros S."/>
            <person name="Januszkiewicz K."/>
            <person name="Wedrychowicz H."/>
        </authorList>
    </citation>
    <scope>NUCLEOTIDE SEQUENCE [LARGE SCALE GENOMIC DNA]</scope>
    <source>
        <strain evidence="2 3">DSM 29589</strain>
    </source>
</reference>
<keyword evidence="1" id="KW-0812">Transmembrane</keyword>
<name>A0A1M7HP82_9RHOB</name>
<keyword evidence="3" id="KW-1185">Reference proteome</keyword>
<sequence>MLAFILVAMVAGIIASIAAVMLGSSIWAALALYMVTGIGILLLVLVRAFICDAMQERSMTHKAHQG</sequence>
<dbReference type="AlphaFoldDB" id="A0A1M7HP82"/>
<evidence type="ECO:0000313" key="2">
    <source>
        <dbReference type="EMBL" id="SHM29927.1"/>
    </source>
</evidence>
<feature type="transmembrane region" description="Helical" evidence="1">
    <location>
        <begin position="25"/>
        <end position="50"/>
    </location>
</feature>
<accession>A0A1M7HP82</accession>
<keyword evidence="1" id="KW-1133">Transmembrane helix</keyword>
<protein>
    <submittedName>
        <fullName evidence="2">Uncharacterized protein</fullName>
    </submittedName>
</protein>
<gene>
    <name evidence="2" type="ORF">SAMN05444398_11334</name>
</gene>
<dbReference type="EMBL" id="FRBR01000013">
    <property type="protein sequence ID" value="SHM29927.1"/>
    <property type="molecule type" value="Genomic_DNA"/>
</dbReference>
<organism evidence="2 3">
    <name type="scientific">Roseovarius pacificus</name>
    <dbReference type="NCBI Taxonomy" id="337701"/>
    <lineage>
        <taxon>Bacteria</taxon>
        <taxon>Pseudomonadati</taxon>
        <taxon>Pseudomonadota</taxon>
        <taxon>Alphaproteobacteria</taxon>
        <taxon>Rhodobacterales</taxon>
        <taxon>Roseobacteraceae</taxon>
        <taxon>Roseovarius</taxon>
    </lineage>
</organism>
<evidence type="ECO:0000313" key="3">
    <source>
        <dbReference type="Proteomes" id="UP000183974"/>
    </source>
</evidence>
<evidence type="ECO:0000256" key="1">
    <source>
        <dbReference type="SAM" id="Phobius"/>
    </source>
</evidence>
<dbReference type="Proteomes" id="UP000183974">
    <property type="component" value="Unassembled WGS sequence"/>
</dbReference>
<dbReference type="RefSeq" id="WP_143163261.1">
    <property type="nucleotide sequence ID" value="NZ_BMLR01000013.1"/>
</dbReference>